<gene>
    <name evidence="5" type="ORF">IW245_007640</name>
</gene>
<accession>A0A8J7GN35</accession>
<proteinExistence type="predicted"/>
<dbReference type="PANTHER" id="PTHR37981:SF1">
    <property type="entry name" value="SGNH HYDROLASE-TYPE ESTERASE DOMAIN-CONTAINING PROTEIN"/>
    <property type="match status" value="1"/>
</dbReference>
<dbReference type="EMBL" id="JADOUF010000001">
    <property type="protein sequence ID" value="MBG6141446.1"/>
    <property type="molecule type" value="Genomic_DNA"/>
</dbReference>
<dbReference type="Pfam" id="PF13472">
    <property type="entry name" value="Lipase_GDSL_2"/>
    <property type="match status" value="1"/>
</dbReference>
<comment type="caution">
    <text evidence="5">The sequence shown here is derived from an EMBL/GenBank/DDBJ whole genome shotgun (WGS) entry which is preliminary data.</text>
</comment>
<evidence type="ECO:0000259" key="4">
    <source>
        <dbReference type="Pfam" id="PF13472"/>
    </source>
</evidence>
<reference evidence="5" key="1">
    <citation type="submission" date="2020-11" db="EMBL/GenBank/DDBJ databases">
        <title>Sequencing the genomes of 1000 actinobacteria strains.</title>
        <authorList>
            <person name="Klenk H.-P."/>
        </authorList>
    </citation>
    <scope>NUCLEOTIDE SEQUENCE</scope>
    <source>
        <strain evidence="5">DSM 45356</strain>
    </source>
</reference>
<feature type="active site" evidence="1">
    <location>
        <position position="334"/>
    </location>
</feature>
<keyword evidence="3" id="KW-0732">Signal</keyword>
<dbReference type="InterPro" id="IPR036514">
    <property type="entry name" value="SGNH_hydro_sf"/>
</dbReference>
<protein>
    <recommendedName>
        <fullName evidence="4">SGNH hydrolase-type esterase domain-containing protein</fullName>
    </recommendedName>
</protein>
<evidence type="ECO:0000256" key="2">
    <source>
        <dbReference type="PIRSR" id="PIRSR637460-2"/>
    </source>
</evidence>
<dbReference type="PANTHER" id="PTHR37981">
    <property type="entry name" value="LIPASE 2"/>
    <property type="match status" value="1"/>
</dbReference>
<dbReference type="InterPro" id="IPR037460">
    <property type="entry name" value="SEST-like"/>
</dbReference>
<dbReference type="Proteomes" id="UP000622552">
    <property type="component" value="Unassembled WGS sequence"/>
</dbReference>
<name>A0A8J7GN35_9ACTN</name>
<sequence length="376" mass="39122">MRGKALVIALATAASIIGYAPAAGAAQPGGAQPTVAVALGDSYISGEAGRWLGNTDTVGGSSAGTDRAWNGSTVDPTRVYGPTYSSGCHRSDVSPLSGASLGTDRLVNLACSGATSANVLPAAMGGVPFKGEAPQIDQLATVAGANRVKVIVLSLGGNDLGFGTIIASCIEAWFWGDYCADDQQATVDAALPAMRSGVSQSLAAIRSTMRAAGYADTDYRLVVQSYSSPVPRGANIRYADSGWTRWDMGCPVVNYDATWVRDRLVPQLSTELRTLASAGGAEFLDLRDALDGREICARGRIRVTPAKAPSDVTAEWVREFWSSETEGRQQETFHPDAYGQKALSRCLTLLGAAAKGNYRCVNTAGAGVDGMRLAAA</sequence>
<dbReference type="SUPFAM" id="SSF52266">
    <property type="entry name" value="SGNH hydrolase"/>
    <property type="match status" value="1"/>
</dbReference>
<dbReference type="RefSeq" id="WP_231399072.1">
    <property type="nucleotide sequence ID" value="NZ_BONS01000013.1"/>
</dbReference>
<evidence type="ECO:0000256" key="1">
    <source>
        <dbReference type="PIRSR" id="PIRSR637460-1"/>
    </source>
</evidence>
<feature type="chain" id="PRO_5035316928" description="SGNH hydrolase-type esterase domain-containing protein" evidence="3">
    <location>
        <begin position="26"/>
        <end position="376"/>
    </location>
</feature>
<feature type="signal peptide" evidence="3">
    <location>
        <begin position="1"/>
        <end position="25"/>
    </location>
</feature>
<feature type="active site" description="Nucleophile" evidence="1">
    <location>
        <position position="42"/>
    </location>
</feature>
<keyword evidence="2" id="KW-1015">Disulfide bond</keyword>
<dbReference type="GO" id="GO:0016788">
    <property type="term" value="F:hydrolase activity, acting on ester bonds"/>
    <property type="evidence" value="ECO:0007669"/>
    <property type="project" value="InterPro"/>
</dbReference>
<dbReference type="InterPro" id="IPR013830">
    <property type="entry name" value="SGNH_hydro"/>
</dbReference>
<keyword evidence="6" id="KW-1185">Reference proteome</keyword>
<feature type="domain" description="SGNH hydrolase-type esterase" evidence="4">
    <location>
        <begin position="98"/>
        <end position="294"/>
    </location>
</feature>
<dbReference type="AlphaFoldDB" id="A0A8J7GN35"/>
<dbReference type="Gene3D" id="3.40.50.1110">
    <property type="entry name" value="SGNH hydrolase"/>
    <property type="match status" value="1"/>
</dbReference>
<evidence type="ECO:0000256" key="3">
    <source>
        <dbReference type="SAM" id="SignalP"/>
    </source>
</evidence>
<dbReference type="GO" id="GO:0006629">
    <property type="term" value="P:lipid metabolic process"/>
    <property type="evidence" value="ECO:0007669"/>
    <property type="project" value="TreeGrafter"/>
</dbReference>
<evidence type="ECO:0000313" key="5">
    <source>
        <dbReference type="EMBL" id="MBG6141446.1"/>
    </source>
</evidence>
<evidence type="ECO:0000313" key="6">
    <source>
        <dbReference type="Proteomes" id="UP000622552"/>
    </source>
</evidence>
<organism evidence="5 6">
    <name type="scientific">Longispora fulva</name>
    <dbReference type="NCBI Taxonomy" id="619741"/>
    <lineage>
        <taxon>Bacteria</taxon>
        <taxon>Bacillati</taxon>
        <taxon>Actinomycetota</taxon>
        <taxon>Actinomycetes</taxon>
        <taxon>Micromonosporales</taxon>
        <taxon>Micromonosporaceae</taxon>
        <taxon>Longispora</taxon>
    </lineage>
</organism>
<feature type="disulfide bond" evidence="2">
    <location>
        <begin position="169"/>
        <end position="179"/>
    </location>
</feature>